<proteinExistence type="predicted"/>
<evidence type="ECO:0000313" key="4">
    <source>
        <dbReference type="Proteomes" id="UP000624709"/>
    </source>
</evidence>
<gene>
    <name evidence="3" type="ORF">Apa02nite_024010</name>
</gene>
<comment type="caution">
    <text evidence="3">The sequence shown here is derived from an EMBL/GenBank/DDBJ whole genome shotgun (WGS) entry which is preliminary data.</text>
</comment>
<keyword evidence="4" id="KW-1185">Reference proteome</keyword>
<sequence>MPDALTRRPLPDFLQTELDQLTAELERLGEEKVTLEERIGSLRDKVMFVQQLRERYLAERSTADVDVPVTAECVSIDAKTAAESNSDLLGSRSVGVQPSAKRTVRLPSTRPPYEDRVGKSGARDISSPDSDRPWADRVAALMINSGDRVWSIEQLNIKLIDVRWSAEVQRRAKTALRKAVERMLSRGQVVRTGTAEYRPTALIANASR</sequence>
<accession>A0ABQ4B6L9</accession>
<evidence type="ECO:0000313" key="3">
    <source>
        <dbReference type="EMBL" id="GIE66293.1"/>
    </source>
</evidence>
<feature type="coiled-coil region" evidence="1">
    <location>
        <begin position="18"/>
        <end position="45"/>
    </location>
</feature>
<dbReference type="EMBL" id="BOMS01000031">
    <property type="protein sequence ID" value="GIE66293.1"/>
    <property type="molecule type" value="Genomic_DNA"/>
</dbReference>
<protein>
    <submittedName>
        <fullName evidence="3">Uncharacterized protein</fullName>
    </submittedName>
</protein>
<dbReference type="Proteomes" id="UP000624709">
    <property type="component" value="Unassembled WGS sequence"/>
</dbReference>
<evidence type="ECO:0000256" key="1">
    <source>
        <dbReference type="SAM" id="Coils"/>
    </source>
</evidence>
<reference evidence="3 4" key="1">
    <citation type="submission" date="2021-01" db="EMBL/GenBank/DDBJ databases">
        <title>Whole genome shotgun sequence of Actinoplanes palleronii NBRC 14916.</title>
        <authorList>
            <person name="Komaki H."/>
            <person name="Tamura T."/>
        </authorList>
    </citation>
    <scope>NUCLEOTIDE SEQUENCE [LARGE SCALE GENOMIC DNA]</scope>
    <source>
        <strain evidence="3 4">NBRC 14916</strain>
    </source>
</reference>
<feature type="region of interest" description="Disordered" evidence="2">
    <location>
        <begin position="89"/>
        <end position="132"/>
    </location>
</feature>
<name>A0ABQ4B6L9_9ACTN</name>
<evidence type="ECO:0000256" key="2">
    <source>
        <dbReference type="SAM" id="MobiDB-lite"/>
    </source>
</evidence>
<organism evidence="3 4">
    <name type="scientific">Actinoplanes palleronii</name>
    <dbReference type="NCBI Taxonomy" id="113570"/>
    <lineage>
        <taxon>Bacteria</taxon>
        <taxon>Bacillati</taxon>
        <taxon>Actinomycetota</taxon>
        <taxon>Actinomycetes</taxon>
        <taxon>Micromonosporales</taxon>
        <taxon>Micromonosporaceae</taxon>
        <taxon>Actinoplanes</taxon>
    </lineage>
</organism>
<dbReference type="RefSeq" id="WP_203825095.1">
    <property type="nucleotide sequence ID" value="NZ_BAAATY010000006.1"/>
</dbReference>
<keyword evidence="1" id="KW-0175">Coiled coil</keyword>
<feature type="compositionally biased region" description="Basic and acidic residues" evidence="2">
    <location>
        <begin position="112"/>
        <end position="122"/>
    </location>
</feature>